<evidence type="ECO:0000313" key="2">
    <source>
        <dbReference type="Proteomes" id="UP000439113"/>
    </source>
</evidence>
<dbReference type="OrthoDB" id="9932909at2"/>
<comment type="caution">
    <text evidence="1">The sequence shown here is derived from an EMBL/GenBank/DDBJ whole genome shotgun (WGS) entry which is preliminary data.</text>
</comment>
<accession>A0A6N8DUF9</accession>
<reference evidence="1 2" key="1">
    <citation type="submission" date="2019-11" db="EMBL/GenBank/DDBJ databases">
        <title>Whole-genome sequence of a Rhodoblastus acidophilus DSM 142.</title>
        <authorList>
            <person name="Kyndt J.A."/>
            <person name="Meyer T.E."/>
        </authorList>
    </citation>
    <scope>NUCLEOTIDE SEQUENCE [LARGE SCALE GENOMIC DNA]</scope>
    <source>
        <strain evidence="1 2">DSM 142</strain>
    </source>
</reference>
<evidence type="ECO:0008006" key="3">
    <source>
        <dbReference type="Google" id="ProtNLM"/>
    </source>
</evidence>
<name>A0A6N8DUF9_RHOAC</name>
<dbReference type="RefSeq" id="WP_155447166.1">
    <property type="nucleotide sequence ID" value="NZ_JAOQNR010000017.1"/>
</dbReference>
<protein>
    <recommendedName>
        <fullName evidence="3">Response regulatory domain-containing protein</fullName>
    </recommendedName>
</protein>
<evidence type="ECO:0000313" key="1">
    <source>
        <dbReference type="EMBL" id="MTV32474.1"/>
    </source>
</evidence>
<organism evidence="1 2">
    <name type="scientific">Rhodoblastus acidophilus</name>
    <name type="common">Rhodopseudomonas acidophila</name>
    <dbReference type="NCBI Taxonomy" id="1074"/>
    <lineage>
        <taxon>Bacteria</taxon>
        <taxon>Pseudomonadati</taxon>
        <taxon>Pseudomonadota</taxon>
        <taxon>Alphaproteobacteria</taxon>
        <taxon>Hyphomicrobiales</taxon>
        <taxon>Rhodoblastaceae</taxon>
        <taxon>Rhodoblastus</taxon>
    </lineage>
</organism>
<gene>
    <name evidence="1" type="ORF">GJ654_15925</name>
</gene>
<dbReference type="Gene3D" id="3.40.50.2300">
    <property type="match status" value="1"/>
</dbReference>
<proteinExistence type="predicted"/>
<dbReference type="AlphaFoldDB" id="A0A6N8DUF9"/>
<dbReference type="Proteomes" id="UP000439113">
    <property type="component" value="Unassembled WGS sequence"/>
</dbReference>
<dbReference type="EMBL" id="WNKS01000017">
    <property type="protein sequence ID" value="MTV32474.1"/>
    <property type="molecule type" value="Genomic_DNA"/>
</dbReference>
<sequence length="129" mass="14045">MCTLLCERDSEVSRSVARALRHRGIADIQIVSNAAMASRLLDVHEVAVAVVDFAGEQETARLVRSLSARGAEVILYSHQPPEPDAFADLHYIFVDKSLDIEALARVAAAQRRLAQRHTALVALAPPPPL</sequence>